<dbReference type="AlphaFoldDB" id="A0A229FU81"/>
<dbReference type="InterPro" id="IPR036641">
    <property type="entry name" value="HPT_dom_sf"/>
</dbReference>
<dbReference type="InterPro" id="IPR008207">
    <property type="entry name" value="Sig_transdc_His_kin_Hpt_dom"/>
</dbReference>
<name>A0A229FU81_9BURK</name>
<feature type="domain" description="HPt" evidence="2">
    <location>
        <begin position="48"/>
        <end position="116"/>
    </location>
</feature>
<accession>A0A229FU81</accession>
<proteinExistence type="predicted"/>
<dbReference type="Proteomes" id="UP000215188">
    <property type="component" value="Unassembled WGS sequence"/>
</dbReference>
<gene>
    <name evidence="3" type="ORF">AOC33_00315</name>
</gene>
<keyword evidence="1" id="KW-0902">Two-component regulatory system</keyword>
<protein>
    <recommendedName>
        <fullName evidence="2">HPt domain-containing protein</fullName>
    </recommendedName>
</protein>
<evidence type="ECO:0000313" key="4">
    <source>
        <dbReference type="Proteomes" id="UP000215188"/>
    </source>
</evidence>
<evidence type="ECO:0000313" key="3">
    <source>
        <dbReference type="EMBL" id="OXL15581.1"/>
    </source>
</evidence>
<evidence type="ECO:0000259" key="2">
    <source>
        <dbReference type="Pfam" id="PF01627"/>
    </source>
</evidence>
<evidence type="ECO:0000256" key="1">
    <source>
        <dbReference type="ARBA" id="ARBA00023012"/>
    </source>
</evidence>
<organism evidence="3 4">
    <name type="scientific">Polynucleobacter cosmopolitanus</name>
    <dbReference type="NCBI Taxonomy" id="351345"/>
    <lineage>
        <taxon>Bacteria</taxon>
        <taxon>Pseudomonadati</taxon>
        <taxon>Pseudomonadota</taxon>
        <taxon>Betaproteobacteria</taxon>
        <taxon>Burkholderiales</taxon>
        <taxon>Burkholderiaceae</taxon>
        <taxon>Polynucleobacter</taxon>
    </lineage>
</organism>
<dbReference type="GO" id="GO:0000160">
    <property type="term" value="P:phosphorelay signal transduction system"/>
    <property type="evidence" value="ECO:0007669"/>
    <property type="project" value="UniProtKB-KW"/>
</dbReference>
<dbReference type="EMBL" id="NJGG01000001">
    <property type="protein sequence ID" value="OXL15581.1"/>
    <property type="molecule type" value="Genomic_DNA"/>
</dbReference>
<comment type="caution">
    <text evidence="3">The sequence shown here is derived from an EMBL/GenBank/DDBJ whole genome shotgun (WGS) entry which is preliminary data.</text>
</comment>
<dbReference type="GO" id="GO:0004672">
    <property type="term" value="F:protein kinase activity"/>
    <property type="evidence" value="ECO:0007669"/>
    <property type="project" value="UniProtKB-ARBA"/>
</dbReference>
<keyword evidence="4" id="KW-1185">Reference proteome</keyword>
<dbReference type="Pfam" id="PF01627">
    <property type="entry name" value="Hpt"/>
    <property type="match status" value="1"/>
</dbReference>
<dbReference type="Gene3D" id="1.20.120.160">
    <property type="entry name" value="HPT domain"/>
    <property type="match status" value="1"/>
</dbReference>
<reference evidence="3 4" key="1">
    <citation type="submission" date="2017-06" db="EMBL/GenBank/DDBJ databases">
        <title>Reclassification of a Polynucleobacter cosmopolitanus strain isolated from tropical Lake Victoria as Polynucleobacter victoriensis comb. nov.</title>
        <authorList>
            <person name="Hahn M.W."/>
        </authorList>
    </citation>
    <scope>NUCLEOTIDE SEQUENCE [LARGE SCALE GENOMIC DNA]</scope>
    <source>
        <strain evidence="3 4">MWH-MoIso2</strain>
    </source>
</reference>
<sequence length="128" mass="14721">MQTKKLNLSATKNDDGLWDDDRVMSCCLLISKSSYQKIVVDFFEKNHRVDFLITALEDEKSSAILQECHALKGATSMIGLIGFNVLIESIEQSVNRNDFLNKKEMIENLKNILNRSKARFYKDNQSKE</sequence>
<dbReference type="SUPFAM" id="SSF47226">
    <property type="entry name" value="Histidine-containing phosphotransfer domain, HPT domain"/>
    <property type="match status" value="1"/>
</dbReference>